<organism evidence="1 2">
    <name type="scientific">Colletotrichum truncatum</name>
    <name type="common">Anthracnose fungus</name>
    <name type="synonym">Colletotrichum capsici</name>
    <dbReference type="NCBI Taxonomy" id="5467"/>
    <lineage>
        <taxon>Eukaryota</taxon>
        <taxon>Fungi</taxon>
        <taxon>Dikarya</taxon>
        <taxon>Ascomycota</taxon>
        <taxon>Pezizomycotina</taxon>
        <taxon>Sordariomycetes</taxon>
        <taxon>Hypocreomycetidae</taxon>
        <taxon>Glomerellales</taxon>
        <taxon>Glomerellaceae</taxon>
        <taxon>Colletotrichum</taxon>
        <taxon>Colletotrichum truncatum species complex</taxon>
    </lineage>
</organism>
<proteinExistence type="predicted"/>
<name>A0ACC3Z4B4_COLTU</name>
<protein>
    <submittedName>
        <fullName evidence="1">Uncharacterized protein</fullName>
    </submittedName>
</protein>
<evidence type="ECO:0000313" key="2">
    <source>
        <dbReference type="Proteomes" id="UP000805649"/>
    </source>
</evidence>
<sequence length="72" mass="8323">MYYRLVTLVVEAKVCLMEPMLGVVLSHLLYFYHGEGDPCLFINAVKLSPPPSLRISSEKETERERTECHRLL</sequence>
<evidence type="ECO:0000313" key="1">
    <source>
        <dbReference type="EMBL" id="KAL0938929.1"/>
    </source>
</evidence>
<gene>
    <name evidence="1" type="ORF">CTRU02_205539</name>
</gene>
<reference evidence="1 2" key="1">
    <citation type="journal article" date="2020" name="Phytopathology">
        <title>Genome Sequence Resources of Colletotrichum truncatum, C. plurivorum, C. musicola, and C. sojae: Four Species Pathogenic to Soybean (Glycine max).</title>
        <authorList>
            <person name="Rogerio F."/>
            <person name="Boufleur T.R."/>
            <person name="Ciampi-Guillardi M."/>
            <person name="Sukno S.A."/>
            <person name="Thon M.R."/>
            <person name="Massola Junior N.S."/>
            <person name="Baroncelli R."/>
        </authorList>
    </citation>
    <scope>NUCLEOTIDE SEQUENCE [LARGE SCALE GENOMIC DNA]</scope>
    <source>
        <strain evidence="1 2">CMES1059</strain>
    </source>
</reference>
<keyword evidence="2" id="KW-1185">Reference proteome</keyword>
<accession>A0ACC3Z4B4</accession>
<dbReference type="EMBL" id="VUJX02000003">
    <property type="protein sequence ID" value="KAL0938929.1"/>
    <property type="molecule type" value="Genomic_DNA"/>
</dbReference>
<dbReference type="Proteomes" id="UP000805649">
    <property type="component" value="Unassembled WGS sequence"/>
</dbReference>
<comment type="caution">
    <text evidence="1">The sequence shown here is derived from an EMBL/GenBank/DDBJ whole genome shotgun (WGS) entry which is preliminary data.</text>
</comment>